<dbReference type="EMBL" id="BARW01000033">
    <property type="protein sequence ID" value="GAI68516.1"/>
    <property type="molecule type" value="Genomic_DNA"/>
</dbReference>
<name>X1RNI7_9ZZZZ</name>
<evidence type="ECO:0000313" key="1">
    <source>
        <dbReference type="EMBL" id="GAI68516.1"/>
    </source>
</evidence>
<comment type="caution">
    <text evidence="1">The sequence shown here is derived from an EMBL/GenBank/DDBJ whole genome shotgun (WGS) entry which is preliminary data.</text>
</comment>
<dbReference type="AlphaFoldDB" id="X1RNI7"/>
<gene>
    <name evidence="1" type="ORF">S12H4_00342</name>
</gene>
<dbReference type="Gene3D" id="1.10.10.60">
    <property type="entry name" value="Homeodomain-like"/>
    <property type="match status" value="1"/>
</dbReference>
<accession>X1RNI7</accession>
<reference evidence="1" key="1">
    <citation type="journal article" date="2014" name="Front. Microbiol.">
        <title>High frequency of phylogenetically diverse reductive dehalogenase-homologous genes in deep subseafloor sedimentary metagenomes.</title>
        <authorList>
            <person name="Kawai M."/>
            <person name="Futagami T."/>
            <person name="Toyoda A."/>
            <person name="Takaki Y."/>
            <person name="Nishi S."/>
            <person name="Hori S."/>
            <person name="Arai W."/>
            <person name="Tsubouchi T."/>
            <person name="Morono Y."/>
            <person name="Uchiyama I."/>
            <person name="Ito T."/>
            <person name="Fujiyama A."/>
            <person name="Inagaki F."/>
            <person name="Takami H."/>
        </authorList>
    </citation>
    <scope>NUCLEOTIDE SEQUENCE</scope>
    <source>
        <strain evidence="1">Expedition CK06-06</strain>
    </source>
</reference>
<sequence>MSWLYDHREQLDGYGLYAEIAYRFRPKVLPDDRDDIEMEIVLKLKTEADKKDQVTLGFLYAVARNIVRTYWRKKYRERRRFCRLYEGDKGEMIADGWKFVTPAPDIEASIDARTMLNTLPERMVKAGIIRDGGGKLNNADKLYLCRQRHRISKYNWTDAEEIERMRRLYVDEGLSCPKIAKITGRAISTVQNHLNKLGVIRS</sequence>
<proteinExistence type="predicted"/>
<protein>
    <submittedName>
        <fullName evidence="1">Uncharacterized protein</fullName>
    </submittedName>
</protein>
<organism evidence="1">
    <name type="scientific">marine sediment metagenome</name>
    <dbReference type="NCBI Taxonomy" id="412755"/>
    <lineage>
        <taxon>unclassified sequences</taxon>
        <taxon>metagenomes</taxon>
        <taxon>ecological metagenomes</taxon>
    </lineage>
</organism>